<sequence>NKLVKFINYTNQYYEHQYGFRAGHSTIHPIIHLLNRVAQENDTKDKKLTMAVFLDLSKAFDNINHDILLTKLDRMGIRGIAKKWFESYLSDRRQCTFTHCTMSTWNLIQYGVPQGAILGPILFLLYINDIEQATTLPILSFADDTTVSVSSASVEYLYTRMNTELIALSQWFMSKKLCLNALKTKYVIFRPLSNKRIPVNRQIVINGQIIERISNNSSCKSFKFLGVHIDLCPGSFMLIIYAKKLFAEKGN</sequence>
<dbReference type="Pfam" id="PF00078">
    <property type="entry name" value="RVT_1"/>
    <property type="match status" value="1"/>
</dbReference>
<dbReference type="SUPFAM" id="SSF56672">
    <property type="entry name" value="DNA/RNA polymerases"/>
    <property type="match status" value="1"/>
</dbReference>
<organism evidence="2 3">
    <name type="scientific">Paralvinella palmiformis</name>
    <dbReference type="NCBI Taxonomy" id="53620"/>
    <lineage>
        <taxon>Eukaryota</taxon>
        <taxon>Metazoa</taxon>
        <taxon>Spiralia</taxon>
        <taxon>Lophotrochozoa</taxon>
        <taxon>Annelida</taxon>
        <taxon>Polychaeta</taxon>
        <taxon>Sedentaria</taxon>
        <taxon>Canalipalpata</taxon>
        <taxon>Terebellida</taxon>
        <taxon>Terebelliformia</taxon>
        <taxon>Alvinellidae</taxon>
        <taxon>Paralvinella</taxon>
    </lineage>
</organism>
<name>A0AAD9JBN4_9ANNE</name>
<dbReference type="PANTHER" id="PTHR33332">
    <property type="entry name" value="REVERSE TRANSCRIPTASE DOMAIN-CONTAINING PROTEIN"/>
    <property type="match status" value="1"/>
</dbReference>
<accession>A0AAD9JBN4</accession>
<dbReference type="EMBL" id="JAODUP010000419">
    <property type="protein sequence ID" value="KAK2150184.1"/>
    <property type="molecule type" value="Genomic_DNA"/>
</dbReference>
<reference evidence="2" key="1">
    <citation type="journal article" date="2023" name="Mol. Biol. Evol.">
        <title>Third-Generation Sequencing Reveals the Adaptive Role of the Epigenome in Three Deep-Sea Polychaetes.</title>
        <authorList>
            <person name="Perez M."/>
            <person name="Aroh O."/>
            <person name="Sun Y."/>
            <person name="Lan Y."/>
            <person name="Juniper S.K."/>
            <person name="Young C.R."/>
            <person name="Angers B."/>
            <person name="Qian P.Y."/>
        </authorList>
    </citation>
    <scope>NUCLEOTIDE SEQUENCE</scope>
    <source>
        <strain evidence="2">P08H-3</strain>
    </source>
</reference>
<evidence type="ECO:0000259" key="1">
    <source>
        <dbReference type="PROSITE" id="PS50878"/>
    </source>
</evidence>
<dbReference type="AlphaFoldDB" id="A0AAD9JBN4"/>
<feature type="domain" description="Reverse transcriptase" evidence="1">
    <location>
        <begin position="1"/>
        <end position="229"/>
    </location>
</feature>
<feature type="non-terminal residue" evidence="2">
    <location>
        <position position="1"/>
    </location>
</feature>
<protein>
    <recommendedName>
        <fullName evidence="1">Reverse transcriptase domain-containing protein</fullName>
    </recommendedName>
</protein>
<comment type="caution">
    <text evidence="2">The sequence shown here is derived from an EMBL/GenBank/DDBJ whole genome shotgun (WGS) entry which is preliminary data.</text>
</comment>
<dbReference type="InterPro" id="IPR000477">
    <property type="entry name" value="RT_dom"/>
</dbReference>
<evidence type="ECO:0000313" key="2">
    <source>
        <dbReference type="EMBL" id="KAK2150184.1"/>
    </source>
</evidence>
<dbReference type="InterPro" id="IPR043502">
    <property type="entry name" value="DNA/RNA_pol_sf"/>
</dbReference>
<dbReference type="PROSITE" id="PS50878">
    <property type="entry name" value="RT_POL"/>
    <property type="match status" value="1"/>
</dbReference>
<keyword evidence="3" id="KW-1185">Reference proteome</keyword>
<gene>
    <name evidence="2" type="ORF">LSH36_419g03006</name>
</gene>
<dbReference type="Proteomes" id="UP001208570">
    <property type="component" value="Unassembled WGS sequence"/>
</dbReference>
<evidence type="ECO:0000313" key="3">
    <source>
        <dbReference type="Proteomes" id="UP001208570"/>
    </source>
</evidence>
<proteinExistence type="predicted"/>